<dbReference type="InterPro" id="IPR036890">
    <property type="entry name" value="HATPase_C_sf"/>
</dbReference>
<dbReference type="PRINTS" id="PR00344">
    <property type="entry name" value="BCTRLSENSOR"/>
</dbReference>
<evidence type="ECO:0000256" key="4">
    <source>
        <dbReference type="ARBA" id="ARBA00022679"/>
    </source>
</evidence>
<evidence type="ECO:0000313" key="10">
    <source>
        <dbReference type="Proteomes" id="UP000246661"/>
    </source>
</evidence>
<evidence type="ECO:0000256" key="1">
    <source>
        <dbReference type="ARBA" id="ARBA00000085"/>
    </source>
</evidence>
<dbReference type="RefSeq" id="WP_110005106.1">
    <property type="nucleotide sequence ID" value="NZ_QGTX01000001.1"/>
</dbReference>
<proteinExistence type="predicted"/>
<dbReference type="Gene3D" id="3.30.565.10">
    <property type="entry name" value="Histidine kinase-like ATPase, C-terminal domain"/>
    <property type="match status" value="1"/>
</dbReference>
<dbReference type="PROSITE" id="PS50109">
    <property type="entry name" value="HIS_KIN"/>
    <property type="match status" value="1"/>
</dbReference>
<keyword evidence="3" id="KW-0597">Phosphoprotein</keyword>
<dbReference type="AlphaFoldDB" id="A0A317QI53"/>
<evidence type="ECO:0000313" key="9">
    <source>
        <dbReference type="EMBL" id="PWW22491.1"/>
    </source>
</evidence>
<evidence type="ECO:0000256" key="7">
    <source>
        <dbReference type="SAM" id="MobiDB-lite"/>
    </source>
</evidence>
<dbReference type="PANTHER" id="PTHR43547">
    <property type="entry name" value="TWO-COMPONENT HISTIDINE KINASE"/>
    <property type="match status" value="1"/>
</dbReference>
<evidence type="ECO:0000259" key="8">
    <source>
        <dbReference type="PROSITE" id="PS50109"/>
    </source>
</evidence>
<evidence type="ECO:0000256" key="5">
    <source>
        <dbReference type="ARBA" id="ARBA00022777"/>
    </source>
</evidence>
<keyword evidence="4" id="KW-0808">Transferase</keyword>
<sequence length="126" mass="13454">MWEKVVLNLVANAVKYTFVGRITVSLRPDGDQVVLRVSDTGVGIPAGELPALFERFHRVPDSPARSREGTGLGLAMVRELVGLHGGTVAAESEPGTGSTFTVRLPFGEPDTDTAPPRHRPGSARPR</sequence>
<dbReference type="EC" id="2.7.13.3" evidence="2"/>
<dbReference type="Proteomes" id="UP000246661">
    <property type="component" value="Unassembled WGS sequence"/>
</dbReference>
<evidence type="ECO:0000256" key="6">
    <source>
        <dbReference type="ARBA" id="ARBA00023012"/>
    </source>
</evidence>
<dbReference type="SMART" id="SM00387">
    <property type="entry name" value="HATPase_c"/>
    <property type="match status" value="1"/>
</dbReference>
<keyword evidence="10" id="KW-1185">Reference proteome</keyword>
<dbReference type="FunFam" id="3.30.565.10:FF:000006">
    <property type="entry name" value="Sensor histidine kinase WalK"/>
    <property type="match status" value="1"/>
</dbReference>
<keyword evidence="6" id="KW-0902">Two-component regulatory system</keyword>
<feature type="region of interest" description="Disordered" evidence="7">
    <location>
        <begin position="87"/>
        <end position="126"/>
    </location>
</feature>
<dbReference type="EMBL" id="QGTX01000001">
    <property type="protein sequence ID" value="PWW22491.1"/>
    <property type="molecule type" value="Genomic_DNA"/>
</dbReference>
<gene>
    <name evidence="9" type="ORF">JD79_01645</name>
</gene>
<accession>A0A317QI53</accession>
<dbReference type="SUPFAM" id="SSF55874">
    <property type="entry name" value="ATPase domain of HSP90 chaperone/DNA topoisomerase II/histidine kinase"/>
    <property type="match status" value="1"/>
</dbReference>
<organism evidence="9 10">
    <name type="scientific">Geodermatophilus normandii</name>
    <dbReference type="NCBI Taxonomy" id="1137989"/>
    <lineage>
        <taxon>Bacteria</taxon>
        <taxon>Bacillati</taxon>
        <taxon>Actinomycetota</taxon>
        <taxon>Actinomycetes</taxon>
        <taxon>Geodermatophilales</taxon>
        <taxon>Geodermatophilaceae</taxon>
        <taxon>Geodermatophilus</taxon>
    </lineage>
</organism>
<dbReference type="InterPro" id="IPR004358">
    <property type="entry name" value="Sig_transdc_His_kin-like_C"/>
</dbReference>
<dbReference type="GO" id="GO:0000155">
    <property type="term" value="F:phosphorelay sensor kinase activity"/>
    <property type="evidence" value="ECO:0007669"/>
    <property type="project" value="TreeGrafter"/>
</dbReference>
<comment type="catalytic activity">
    <reaction evidence="1">
        <text>ATP + protein L-histidine = ADP + protein N-phospho-L-histidine.</text>
        <dbReference type="EC" id="2.7.13.3"/>
    </reaction>
</comment>
<feature type="compositionally biased region" description="Basic residues" evidence="7">
    <location>
        <begin position="116"/>
        <end position="126"/>
    </location>
</feature>
<name>A0A317QI53_9ACTN</name>
<keyword evidence="5 9" id="KW-0418">Kinase</keyword>
<dbReference type="Pfam" id="PF02518">
    <property type="entry name" value="HATPase_c"/>
    <property type="match status" value="1"/>
</dbReference>
<dbReference type="CDD" id="cd16922">
    <property type="entry name" value="HATPase_EvgS-ArcB-TorS-like"/>
    <property type="match status" value="1"/>
</dbReference>
<reference evidence="10" key="1">
    <citation type="submission" date="2018-05" db="EMBL/GenBank/DDBJ databases">
        <authorList>
            <person name="Klenk H.-P."/>
            <person name="Huntemann M."/>
            <person name="Clum A."/>
            <person name="Pillay M."/>
            <person name="Palaniappan K."/>
            <person name="Varghese N."/>
            <person name="Mikhailova N."/>
            <person name="Stamatis D."/>
            <person name="Reddy T."/>
            <person name="Daum C."/>
            <person name="Shapiro N."/>
            <person name="Ivanova N."/>
            <person name="Kyrpides N."/>
            <person name="Woyke T."/>
        </authorList>
    </citation>
    <scope>NUCLEOTIDE SEQUENCE [LARGE SCALE GENOMIC DNA]</scope>
    <source>
        <strain evidence="10">DSM 45417</strain>
    </source>
</reference>
<dbReference type="PANTHER" id="PTHR43547:SF2">
    <property type="entry name" value="HYBRID SIGNAL TRANSDUCTION HISTIDINE KINASE C"/>
    <property type="match status" value="1"/>
</dbReference>
<evidence type="ECO:0000256" key="2">
    <source>
        <dbReference type="ARBA" id="ARBA00012438"/>
    </source>
</evidence>
<dbReference type="InterPro" id="IPR005467">
    <property type="entry name" value="His_kinase_dom"/>
</dbReference>
<comment type="caution">
    <text evidence="9">The sequence shown here is derived from an EMBL/GenBank/DDBJ whole genome shotgun (WGS) entry which is preliminary data.</text>
</comment>
<protein>
    <recommendedName>
        <fullName evidence="2">histidine kinase</fullName>
        <ecNumber evidence="2">2.7.13.3</ecNumber>
    </recommendedName>
</protein>
<feature type="domain" description="Histidine kinase" evidence="8">
    <location>
        <begin position="1"/>
        <end position="108"/>
    </location>
</feature>
<evidence type="ECO:0000256" key="3">
    <source>
        <dbReference type="ARBA" id="ARBA00022553"/>
    </source>
</evidence>
<dbReference type="OrthoDB" id="9757990at2"/>
<dbReference type="InterPro" id="IPR003594">
    <property type="entry name" value="HATPase_dom"/>
</dbReference>